<dbReference type="PANTHER" id="PTHR30203">
    <property type="entry name" value="OUTER MEMBRANE CATION EFFLUX PROTEIN"/>
    <property type="match status" value="1"/>
</dbReference>
<sequence>MKRTIWIILLGMGLAAFARGQSLPELLQVAAENNPELRAYFKEYEASLERVPQMGGLPDPELSMGFFLRPMELPMGLQRGELQLMQMFPWFGMLKTKKDEASKMALTRYELFQEAKNRLFLEVKTAWYDLYKLEEEISVSEENLEILERFERLALVRFQSSGAGSGQGSMQQPMSGTGTQITSRAGSSGMGAGMNMGGGKGTTAPTAMNSASPSMNTASSGMSDVLRVRMEIKELENRLALLHDSRAPLMARINSLLNRDQAVPIAVSDSLEEVALSVERLSLLDSITANNPMLKMLDAEKEAYGARRQMAKLEGRPMFGAGVNYMPFSPRTENGMQMGGDDMVMPMVKVTLPIYRKKYRAQLREAELSQEMVELRKESTTNQLAYEWAAYLRDLDDAFRRAKLYKDQTGLARQTLDLLMVAYTSEGRDFEELLRVQQQLLDYRLKLISAVVDQHKVVSGLEALASIELY</sequence>
<dbReference type="Gene3D" id="1.20.1600.10">
    <property type="entry name" value="Outer membrane efflux proteins (OEP)"/>
    <property type="match status" value="2"/>
</dbReference>
<protein>
    <submittedName>
        <fullName evidence="2">TolC family protein</fullName>
    </submittedName>
</protein>
<organism evidence="2 3">
    <name type="scientific">Negadavirga shengliensis</name>
    <dbReference type="NCBI Taxonomy" id="1389218"/>
    <lineage>
        <taxon>Bacteria</taxon>
        <taxon>Pseudomonadati</taxon>
        <taxon>Bacteroidota</taxon>
        <taxon>Cytophagia</taxon>
        <taxon>Cytophagales</taxon>
        <taxon>Cyclobacteriaceae</taxon>
        <taxon>Negadavirga</taxon>
    </lineage>
</organism>
<evidence type="ECO:0000313" key="2">
    <source>
        <dbReference type="EMBL" id="MFC4872925.1"/>
    </source>
</evidence>
<dbReference type="SUPFAM" id="SSF56954">
    <property type="entry name" value="Outer membrane efflux proteins (OEP)"/>
    <property type="match status" value="2"/>
</dbReference>
<dbReference type="RefSeq" id="WP_377065508.1">
    <property type="nucleotide sequence ID" value="NZ_JBHSJJ010000008.1"/>
</dbReference>
<name>A0ABV9T2G8_9BACT</name>
<proteinExistence type="predicted"/>
<reference evidence="3" key="1">
    <citation type="journal article" date="2019" name="Int. J. Syst. Evol. Microbiol.">
        <title>The Global Catalogue of Microorganisms (GCM) 10K type strain sequencing project: providing services to taxonomists for standard genome sequencing and annotation.</title>
        <authorList>
            <consortium name="The Broad Institute Genomics Platform"/>
            <consortium name="The Broad Institute Genome Sequencing Center for Infectious Disease"/>
            <person name="Wu L."/>
            <person name="Ma J."/>
        </authorList>
    </citation>
    <scope>NUCLEOTIDE SEQUENCE [LARGE SCALE GENOMIC DNA]</scope>
    <source>
        <strain evidence="3">CGMCC 4.7466</strain>
    </source>
</reference>
<feature type="compositionally biased region" description="Low complexity" evidence="1">
    <location>
        <begin position="168"/>
        <end position="183"/>
    </location>
</feature>
<feature type="region of interest" description="Disordered" evidence="1">
    <location>
        <begin position="162"/>
        <end position="183"/>
    </location>
</feature>
<comment type="caution">
    <text evidence="2">The sequence shown here is derived from an EMBL/GenBank/DDBJ whole genome shotgun (WGS) entry which is preliminary data.</text>
</comment>
<dbReference type="EMBL" id="JBHSJJ010000008">
    <property type="protein sequence ID" value="MFC4872925.1"/>
    <property type="molecule type" value="Genomic_DNA"/>
</dbReference>
<dbReference type="InterPro" id="IPR010131">
    <property type="entry name" value="MdtP/NodT-like"/>
</dbReference>
<keyword evidence="3" id="KW-1185">Reference proteome</keyword>
<dbReference type="PANTHER" id="PTHR30203:SF24">
    <property type="entry name" value="BLR4935 PROTEIN"/>
    <property type="match status" value="1"/>
</dbReference>
<dbReference type="Proteomes" id="UP001595818">
    <property type="component" value="Unassembled WGS sequence"/>
</dbReference>
<evidence type="ECO:0000313" key="3">
    <source>
        <dbReference type="Proteomes" id="UP001595818"/>
    </source>
</evidence>
<accession>A0ABV9T2G8</accession>
<evidence type="ECO:0000256" key="1">
    <source>
        <dbReference type="SAM" id="MobiDB-lite"/>
    </source>
</evidence>
<gene>
    <name evidence="2" type="ORF">ACFPFU_14605</name>
</gene>